<accession>A0ABN6N813</accession>
<keyword evidence="1" id="KW-1133">Transmembrane helix</keyword>
<feature type="transmembrane region" description="Helical" evidence="1">
    <location>
        <begin position="992"/>
        <end position="1012"/>
    </location>
</feature>
<dbReference type="Gene3D" id="3.30.70.1320">
    <property type="entry name" value="Multidrug efflux transporter AcrB pore domain like"/>
    <property type="match status" value="1"/>
</dbReference>
<feature type="transmembrane region" description="Helical" evidence="1">
    <location>
        <begin position="950"/>
        <end position="971"/>
    </location>
</feature>
<keyword evidence="1" id="KW-0812">Transmembrane</keyword>
<evidence type="ECO:0000313" key="3">
    <source>
        <dbReference type="Proteomes" id="UP001162734"/>
    </source>
</evidence>
<sequence length="1068" mass="114772">MWLTRLALRNPVFILMMSLMVLALGWVSVGRLSVDLFPSIDIPIIRVATFYTGAGPVDIEKSITMPVERAVSASPGVDRVESTSKQGVSLVSVWFQYGTNLDNAQFEVSQRVAQILNTLPPGIQQPFIIKFDVTNIPVVQVAMSGEGLDEKQLYDLGYNVIEPQLERIPGVASATVGGGQIREMEVKVRRDALRARGLAVLDVVNAVKGTNLLFPSGDLRAGDRDYNVFSNSSLGQARPLRDVVIREGRPPAGGDYSGPVRISDVAQVEDGIQDQAEIVRINGQRGVYFRVLKQPGANTVSVVDAVRKQIANLRGVPQNVKLAISFDQSSYIRAAISSLEHEAVTGGLLAVLVILIFLVSFSATGIIAVAIPLSIVATFILLYFTGQTLNVFTLGGLALGVGRLVDDSIVELENIHRHLAAGQDRKTAVLNAAQEVAMPIFVSTITTIVVFFPVTFLGGVARNLFLPLALTIAFALIMSFFVSRTVTPLLCLKYLKAEEPGHGSRFGGWITRRLDALDEAYARALRWVLGHRLPVIAGILLLFAASLLLSKKIGTEFFPDTDESQFSIIYKTPIGTRVERTEEVTKRVEAAVAKALGGEKAKGGGPVYTTVLSDTGLPGGRTALFTTNTGPHSANLGVNLVSHEDRGLTDVEANEKVRAALRDSLPGTQVYTFVGGIVKRILNFGAAAPIDVEIVGYDLQAGGDYAKRLAAKVRQLGDAEGKPLLTDVQISREEDYPELDVVVDRQKAGTLGISEQAVAQSVLTSLVGSTQFQPIPYIDDKTGNQYYINVRLDDRYRSHVDDLKDVFVKAPSGAMVSLANIATVKRGSGPVTISRKYLQRIIDVTANVAPGKDLGSASAAVQKAIDELPPPEGYTAQLGGQTQAQKEAFAGLGFAALMAIALVYMILASQFKSLLDPLVIMFSVPLGITGVFAILWATHTTLSVNSFMGIIMMVGIVVSNGVLLVDFARVLQARGEPLLEATVKAGKTRLRPILMTTIATIVGLIPMALGIGEGSETNLPLARAVIGGLTVSTFFTLFLIPALYTLLERFSKHDKAEDDEDLTPESAT</sequence>
<feature type="transmembrane region" description="Helical" evidence="1">
    <location>
        <begin position="1024"/>
        <end position="1047"/>
    </location>
</feature>
<evidence type="ECO:0000256" key="1">
    <source>
        <dbReference type="SAM" id="Phobius"/>
    </source>
</evidence>
<protein>
    <submittedName>
        <fullName evidence="2">RND transporter</fullName>
    </submittedName>
</protein>
<dbReference type="EMBL" id="AP025592">
    <property type="protein sequence ID" value="BDG09309.1"/>
    <property type="molecule type" value="Genomic_DNA"/>
</dbReference>
<keyword evidence="3" id="KW-1185">Reference proteome</keyword>
<dbReference type="Proteomes" id="UP001162734">
    <property type="component" value="Chromosome"/>
</dbReference>
<organism evidence="2 3">
    <name type="scientific">Anaeromyxobacter paludicola</name>
    <dbReference type="NCBI Taxonomy" id="2918171"/>
    <lineage>
        <taxon>Bacteria</taxon>
        <taxon>Pseudomonadati</taxon>
        <taxon>Myxococcota</taxon>
        <taxon>Myxococcia</taxon>
        <taxon>Myxococcales</taxon>
        <taxon>Cystobacterineae</taxon>
        <taxon>Anaeromyxobacteraceae</taxon>
        <taxon>Anaeromyxobacter</taxon>
    </lineage>
</organism>
<dbReference type="Gene3D" id="3.30.70.1430">
    <property type="entry name" value="Multidrug efflux transporter AcrB pore domain"/>
    <property type="match status" value="2"/>
</dbReference>
<dbReference type="Gene3D" id="3.30.2090.10">
    <property type="entry name" value="Multidrug efflux transporter AcrB TolC docking domain, DN and DC subdomains"/>
    <property type="match status" value="2"/>
</dbReference>
<evidence type="ECO:0000313" key="2">
    <source>
        <dbReference type="EMBL" id="BDG09309.1"/>
    </source>
</evidence>
<dbReference type="Pfam" id="PF00873">
    <property type="entry name" value="ACR_tran"/>
    <property type="match status" value="1"/>
</dbReference>
<proteinExistence type="predicted"/>
<dbReference type="RefSeq" id="WP_248341416.1">
    <property type="nucleotide sequence ID" value="NZ_AP025592.1"/>
</dbReference>
<dbReference type="PANTHER" id="PTHR32063">
    <property type="match status" value="1"/>
</dbReference>
<dbReference type="SUPFAM" id="SSF82866">
    <property type="entry name" value="Multidrug efflux transporter AcrB transmembrane domain"/>
    <property type="match status" value="2"/>
</dbReference>
<feature type="transmembrane region" description="Helical" evidence="1">
    <location>
        <begin position="888"/>
        <end position="907"/>
    </location>
</feature>
<dbReference type="PANTHER" id="PTHR32063:SF8">
    <property type="entry name" value="CATION EFFLUX PROTEIN"/>
    <property type="match status" value="1"/>
</dbReference>
<dbReference type="InterPro" id="IPR001036">
    <property type="entry name" value="Acrflvin-R"/>
</dbReference>
<dbReference type="PRINTS" id="PR00702">
    <property type="entry name" value="ACRIFLAVINRP"/>
</dbReference>
<dbReference type="Gene3D" id="1.20.1640.10">
    <property type="entry name" value="Multidrug efflux transporter AcrB transmembrane domain"/>
    <property type="match status" value="2"/>
</dbReference>
<feature type="transmembrane region" description="Helical" evidence="1">
    <location>
        <begin position="464"/>
        <end position="483"/>
    </location>
</feature>
<name>A0ABN6N813_9BACT</name>
<feature type="transmembrane region" description="Helical" evidence="1">
    <location>
        <begin position="436"/>
        <end position="458"/>
    </location>
</feature>
<dbReference type="SUPFAM" id="SSF82693">
    <property type="entry name" value="Multidrug efflux transporter AcrB pore domain, PN1, PN2, PC1 and PC2 subdomains"/>
    <property type="match status" value="2"/>
</dbReference>
<dbReference type="InterPro" id="IPR027463">
    <property type="entry name" value="AcrB_DN_DC_subdom"/>
</dbReference>
<keyword evidence="1" id="KW-0472">Membrane</keyword>
<feature type="transmembrane region" description="Helical" evidence="1">
    <location>
        <begin position="12"/>
        <end position="29"/>
    </location>
</feature>
<dbReference type="Gene3D" id="3.30.70.1440">
    <property type="entry name" value="Multidrug efflux transporter AcrB pore domain"/>
    <property type="match status" value="1"/>
</dbReference>
<gene>
    <name evidence="2" type="ORF">AMPC_24220</name>
</gene>
<dbReference type="SUPFAM" id="SSF82714">
    <property type="entry name" value="Multidrug efflux transporter AcrB TolC docking domain, DN and DC subdomains"/>
    <property type="match status" value="2"/>
</dbReference>
<feature type="transmembrane region" description="Helical" evidence="1">
    <location>
        <begin position="533"/>
        <end position="550"/>
    </location>
</feature>
<reference evidence="3" key="1">
    <citation type="journal article" date="2022" name="Int. J. Syst. Evol. Microbiol.">
        <title>Anaeromyxobacter oryzae sp. nov., Anaeromyxobacter diazotrophicus sp. nov. and Anaeromyxobacter paludicola sp. nov., isolated from paddy soils.</title>
        <authorList>
            <person name="Itoh H."/>
            <person name="Xu Z."/>
            <person name="Mise K."/>
            <person name="Masuda Y."/>
            <person name="Ushijima N."/>
            <person name="Hayakawa C."/>
            <person name="Shiratori Y."/>
            <person name="Senoo K."/>
        </authorList>
    </citation>
    <scope>NUCLEOTIDE SEQUENCE [LARGE SCALE GENOMIC DNA]</scope>
    <source>
        <strain evidence="3">Red630</strain>
    </source>
</reference>
<feature type="transmembrane region" description="Helical" evidence="1">
    <location>
        <begin position="919"/>
        <end position="938"/>
    </location>
</feature>